<gene>
    <name evidence="1" type="ORF">HMPREF1173_01814</name>
</gene>
<dbReference type="EMBL" id="AZJH01000028">
    <property type="protein sequence ID" value="ETD28106.1"/>
    <property type="molecule type" value="Genomic_DNA"/>
</dbReference>
<organism evidence="1 2">
    <name type="scientific">Prevotella nigrescens CC14M</name>
    <dbReference type="NCBI Taxonomy" id="1073366"/>
    <lineage>
        <taxon>Bacteria</taxon>
        <taxon>Pseudomonadati</taxon>
        <taxon>Bacteroidota</taxon>
        <taxon>Bacteroidia</taxon>
        <taxon>Bacteroidales</taxon>
        <taxon>Prevotellaceae</taxon>
        <taxon>Prevotella</taxon>
    </lineage>
</organism>
<proteinExistence type="predicted"/>
<dbReference type="PATRIC" id="fig|1073366.3.peg.1874"/>
<dbReference type="Proteomes" id="UP000018727">
    <property type="component" value="Unassembled WGS sequence"/>
</dbReference>
<evidence type="ECO:0000313" key="1">
    <source>
        <dbReference type="EMBL" id="ETD28106.1"/>
    </source>
</evidence>
<dbReference type="AlphaFoldDB" id="V8CMY0"/>
<dbReference type="HOGENOM" id="CLU_3187394_0_0_10"/>
<sequence length="46" mass="5408">MEYESGFAHDETTDKIIELTLRIRFSLIILAKRFAHGLYANLFHIL</sequence>
<evidence type="ECO:0000313" key="2">
    <source>
        <dbReference type="Proteomes" id="UP000018727"/>
    </source>
</evidence>
<protein>
    <submittedName>
        <fullName evidence="1">Uncharacterized protein</fullName>
    </submittedName>
</protein>
<keyword evidence="2" id="KW-1185">Reference proteome</keyword>
<accession>V8CMY0</accession>
<comment type="caution">
    <text evidence="1">The sequence shown here is derived from an EMBL/GenBank/DDBJ whole genome shotgun (WGS) entry which is preliminary data.</text>
</comment>
<reference evidence="1 2" key="1">
    <citation type="submission" date="2013-10" db="EMBL/GenBank/DDBJ databases">
        <title>The Genome Sequence of Prevotella nigrescens CC14M.</title>
        <authorList>
            <consortium name="The Broad Institute Genomics Platform"/>
            <person name="Earl A."/>
            <person name="Allen-Vercoe E."/>
            <person name="Daigneault M."/>
            <person name="Young S.K."/>
            <person name="Zeng Q."/>
            <person name="Gargeya S."/>
            <person name="Fitzgerald M."/>
            <person name="Abouelleil A."/>
            <person name="Alvarado L."/>
            <person name="Chapman S.B."/>
            <person name="Gainer-Dewar J."/>
            <person name="Goldberg J."/>
            <person name="Griggs A."/>
            <person name="Gujja S."/>
            <person name="Hansen M."/>
            <person name="Howarth C."/>
            <person name="Imamovic A."/>
            <person name="Ireland A."/>
            <person name="Larimer J."/>
            <person name="McCowan C."/>
            <person name="Murphy C."/>
            <person name="Pearson M."/>
            <person name="Poon T.W."/>
            <person name="Priest M."/>
            <person name="Roberts A."/>
            <person name="Saif S."/>
            <person name="Shea T."/>
            <person name="Sykes S."/>
            <person name="Wortman J."/>
            <person name="Nusbaum C."/>
            <person name="Birren B."/>
        </authorList>
    </citation>
    <scope>NUCLEOTIDE SEQUENCE [LARGE SCALE GENOMIC DNA]</scope>
    <source>
        <strain evidence="1 2">CC14M</strain>
    </source>
</reference>
<name>V8CMY0_9BACT</name>